<dbReference type="AlphaFoldDB" id="A0A8H8DAD1"/>
<organism evidence="2 3">
    <name type="scientific">Ajellomyces capsulatus</name>
    <name type="common">Darling's disease fungus</name>
    <name type="synonym">Histoplasma capsulatum</name>
    <dbReference type="NCBI Taxonomy" id="5037"/>
    <lineage>
        <taxon>Eukaryota</taxon>
        <taxon>Fungi</taxon>
        <taxon>Dikarya</taxon>
        <taxon>Ascomycota</taxon>
        <taxon>Pezizomycotina</taxon>
        <taxon>Eurotiomycetes</taxon>
        <taxon>Eurotiomycetidae</taxon>
        <taxon>Onygenales</taxon>
        <taxon>Ajellomycetaceae</taxon>
        <taxon>Histoplasma</taxon>
    </lineage>
</organism>
<name>A0A8H8DAD1_AJECA</name>
<feature type="compositionally biased region" description="Low complexity" evidence="1">
    <location>
        <begin position="333"/>
        <end position="342"/>
    </location>
</feature>
<feature type="compositionally biased region" description="Low complexity" evidence="1">
    <location>
        <begin position="353"/>
        <end position="373"/>
    </location>
</feature>
<dbReference type="Proteomes" id="UP000670092">
    <property type="component" value="Unassembled WGS sequence"/>
</dbReference>
<evidence type="ECO:0000313" key="3">
    <source>
        <dbReference type="Proteomes" id="UP000670092"/>
    </source>
</evidence>
<gene>
    <name evidence="2" type="ORF">I7I52_04152</name>
</gene>
<comment type="caution">
    <text evidence="2">The sequence shown here is derived from an EMBL/GenBank/DDBJ whole genome shotgun (WGS) entry which is preliminary data.</text>
</comment>
<reference evidence="2 3" key="1">
    <citation type="submission" date="2021-01" db="EMBL/GenBank/DDBJ databases">
        <title>Chromosome-level genome assembly of a human fungal pathogen reveals clustering of transcriptionally co-regulated genes.</title>
        <authorList>
            <person name="Voorhies M."/>
            <person name="Cohen S."/>
            <person name="Shea T.P."/>
            <person name="Petrus S."/>
            <person name="Munoz J.F."/>
            <person name="Poplawski S."/>
            <person name="Goldman W.E."/>
            <person name="Michael T."/>
            <person name="Cuomo C.A."/>
            <person name="Sil A."/>
            <person name="Beyhan S."/>
        </authorList>
    </citation>
    <scope>NUCLEOTIDE SEQUENCE [LARGE SCALE GENOMIC DNA]</scope>
    <source>
        <strain evidence="2 3">G184AR</strain>
    </source>
</reference>
<evidence type="ECO:0000256" key="1">
    <source>
        <dbReference type="SAM" id="MobiDB-lite"/>
    </source>
</evidence>
<dbReference type="OrthoDB" id="4204700at2759"/>
<accession>A0A8H8DAD1</accession>
<proteinExistence type="predicted"/>
<sequence>MMVRNEVSPQADGYGNAAIDSGDSYSFSQNTLSPLRIFAARIEVPPYGLGKQLLFLRSRPAYEEYMASRIKQHVEIGMAFVDRPLTQLETDSFVEQAVSLTTKPRIGAYLGSFLGFLLVAKPFFKNSRLVPFAQMKGMVDRPLIIRTLLWPFCVFAGNIFGKASGASLAVRDLTSDPRLTQYRQDRANQDPQKVQKSLEKLGWKTRHTQSPPRRPHSQQNKPEKDNASPTAGFESNGDDDSIYSSTHYGPSSEIYVMQSQADSNIPAQSNPQQWDPSQRQQGDLGKYRQGRQIIDKSDDDDVFGFNSNTTPGIAGSTTTRSQPSGSAWDRLRGSPSSTSSRPSIKRESSSLDSPISSTESTPSDSSSTPPGSSWDRIRAASAFPSSTPFQPQPEQWPQNKPDNYEDSTRQSKDKAQREFDRLLEQERQNIGDGDSYTKQKRDWGRGS</sequence>
<dbReference type="EMBL" id="JAEVHI010000001">
    <property type="protein sequence ID" value="KAG5305478.1"/>
    <property type="molecule type" value="Genomic_DNA"/>
</dbReference>
<dbReference type="VEuPathDB" id="FungiDB:I7I52_04152"/>
<protein>
    <recommendedName>
        <fullName evidence="4">Endo-1,3(4)-beta-glucanase</fullName>
    </recommendedName>
</protein>
<evidence type="ECO:0000313" key="2">
    <source>
        <dbReference type="EMBL" id="KAG5305478.1"/>
    </source>
</evidence>
<feature type="compositionally biased region" description="Polar residues" evidence="1">
    <location>
        <begin position="305"/>
        <end position="325"/>
    </location>
</feature>
<feature type="compositionally biased region" description="Basic and acidic residues" evidence="1">
    <location>
        <begin position="402"/>
        <end position="447"/>
    </location>
</feature>
<feature type="compositionally biased region" description="Polar residues" evidence="1">
    <location>
        <begin position="263"/>
        <end position="281"/>
    </location>
</feature>
<feature type="compositionally biased region" description="Polar residues" evidence="1">
    <location>
        <begin position="383"/>
        <end position="401"/>
    </location>
</feature>
<feature type="region of interest" description="Disordered" evidence="1">
    <location>
        <begin position="263"/>
        <end position="447"/>
    </location>
</feature>
<feature type="region of interest" description="Disordered" evidence="1">
    <location>
        <begin position="202"/>
        <end position="248"/>
    </location>
</feature>
<evidence type="ECO:0008006" key="4">
    <source>
        <dbReference type="Google" id="ProtNLM"/>
    </source>
</evidence>